<dbReference type="Proteomes" id="UP000186040">
    <property type="component" value="Unassembled WGS sequence"/>
</dbReference>
<dbReference type="EMBL" id="MKQR01000009">
    <property type="protein sequence ID" value="OLR93435.1"/>
    <property type="molecule type" value="Genomic_DNA"/>
</dbReference>
<dbReference type="STRING" id="1193682.BJP25_14075"/>
<evidence type="ECO:0000313" key="1">
    <source>
        <dbReference type="EMBL" id="OLR93435.1"/>
    </source>
</evidence>
<dbReference type="NCBIfam" id="NF037944">
    <property type="entry name" value="holin_2"/>
    <property type="match status" value="1"/>
</dbReference>
<reference evidence="1 2" key="1">
    <citation type="submission" date="2016-10" db="EMBL/GenBank/DDBJ databases">
        <title>The Draft Genome Sequence of Actinokineospora bangkokensis 44EHWT reveals the biosynthetic pathway of antifungal compounds Thailandins with unusual extender unit butylmalonyl-CoA.</title>
        <authorList>
            <person name="Greule A."/>
            <person name="Intra B."/>
            <person name="Flemming S."/>
            <person name="Rommel M.G."/>
            <person name="Panbangred W."/>
            <person name="Bechthold A."/>
        </authorList>
    </citation>
    <scope>NUCLEOTIDE SEQUENCE [LARGE SCALE GENOMIC DNA]</scope>
    <source>
        <strain evidence="1 2">44EHW</strain>
    </source>
</reference>
<dbReference type="AlphaFoldDB" id="A0A1Q9LN45"/>
<sequence length="76" mass="7952">MLYLLSAALVVVGLTVVVVAVVRVLRGAGRTRSAVGAARSGIDDQVGLLRARTAALRVALADRVPSGKRTRQEDGR</sequence>
<comment type="caution">
    <text evidence="1">The sequence shown here is derived from an EMBL/GenBank/DDBJ whole genome shotgun (WGS) entry which is preliminary data.</text>
</comment>
<proteinExistence type="predicted"/>
<name>A0A1Q9LN45_9PSEU</name>
<organism evidence="1 2">
    <name type="scientific">Actinokineospora bangkokensis</name>
    <dbReference type="NCBI Taxonomy" id="1193682"/>
    <lineage>
        <taxon>Bacteria</taxon>
        <taxon>Bacillati</taxon>
        <taxon>Actinomycetota</taxon>
        <taxon>Actinomycetes</taxon>
        <taxon>Pseudonocardiales</taxon>
        <taxon>Pseudonocardiaceae</taxon>
        <taxon>Actinokineospora</taxon>
    </lineage>
</organism>
<keyword evidence="2" id="KW-1185">Reference proteome</keyword>
<dbReference type="RefSeq" id="WP_075974329.1">
    <property type="nucleotide sequence ID" value="NZ_MKQR01000009.1"/>
</dbReference>
<evidence type="ECO:0000313" key="2">
    <source>
        <dbReference type="Proteomes" id="UP000186040"/>
    </source>
</evidence>
<accession>A0A1Q9LN45</accession>
<gene>
    <name evidence="1" type="ORF">BJP25_14075</name>
</gene>
<protein>
    <submittedName>
        <fullName evidence="1">Uncharacterized protein</fullName>
    </submittedName>
</protein>